<evidence type="ECO:0000313" key="3">
    <source>
        <dbReference type="Proteomes" id="UP000039217"/>
    </source>
</evidence>
<gene>
    <name evidence="2" type="ORF">ERS007661_02861</name>
    <name evidence="1" type="ORF">ERS007688_00178</name>
</gene>
<accession>A0A654TFK0</accession>
<dbReference type="EMBL" id="CQQC01001106">
    <property type="protein sequence ID" value="CNV64406.1"/>
    <property type="molecule type" value="Genomic_DNA"/>
</dbReference>
<name>A0A654TFK0_MYCTX</name>
<dbReference type="Proteomes" id="UP000046947">
    <property type="component" value="Unassembled WGS sequence"/>
</dbReference>
<evidence type="ECO:0000313" key="2">
    <source>
        <dbReference type="EMBL" id="CNV64406.1"/>
    </source>
</evidence>
<dbReference type="AlphaFoldDB" id="A0A654TFK0"/>
<evidence type="ECO:0000313" key="4">
    <source>
        <dbReference type="Proteomes" id="UP000046947"/>
    </source>
</evidence>
<organism evidence="1 4">
    <name type="scientific">Mycobacterium tuberculosis</name>
    <dbReference type="NCBI Taxonomy" id="1773"/>
    <lineage>
        <taxon>Bacteria</taxon>
        <taxon>Bacillati</taxon>
        <taxon>Actinomycetota</taxon>
        <taxon>Actinomycetes</taxon>
        <taxon>Mycobacteriales</taxon>
        <taxon>Mycobacteriaceae</taxon>
        <taxon>Mycobacterium</taxon>
        <taxon>Mycobacterium tuberculosis complex</taxon>
    </lineage>
</organism>
<evidence type="ECO:0000313" key="1">
    <source>
        <dbReference type="EMBL" id="CFE46443.1"/>
    </source>
</evidence>
<proteinExistence type="predicted"/>
<dbReference type="Proteomes" id="UP000039217">
    <property type="component" value="Unassembled WGS sequence"/>
</dbReference>
<dbReference type="EMBL" id="CFOH01000014">
    <property type="protein sequence ID" value="CFE46443.1"/>
    <property type="molecule type" value="Genomic_DNA"/>
</dbReference>
<sequence>MPSAVTRSKFPSPLGVLGLTTRRLGHRHRRDRRRVSVLSRGFGSDDVIFSPGEVKEIDVEFPSPLGVLGLTTTRISAKPVSAIQFPSPLGVLGLTTSRTICSSPGSMRFPSPLGVLGLTTGVIRAGRRDCCRVSVPSRGFGSDDWRFTTLTGTRANVSVPSRGFGSDPRNSLRVIQGFRPLSGFWV</sequence>
<protein>
    <submittedName>
        <fullName evidence="1">Uncharacterized protein</fullName>
    </submittedName>
</protein>
<reference evidence="3 4" key="1">
    <citation type="submission" date="2015-03" db="EMBL/GenBank/DDBJ databases">
        <authorList>
            <consortium name="Pathogen Informatics"/>
        </authorList>
    </citation>
    <scope>NUCLEOTIDE SEQUENCE [LARGE SCALE GENOMIC DNA]</scope>
    <source>
        <strain evidence="2 3">D00501624</strain>
        <strain evidence="1 4">H09601792</strain>
    </source>
</reference>